<accession>A0A430FIZ8</accession>
<name>A0A430FIZ8_9BIFI</name>
<organism evidence="1 2">
    <name type="scientific">Bifidobacterium goeldii</name>
    <dbReference type="NCBI Taxonomy" id="2306975"/>
    <lineage>
        <taxon>Bacteria</taxon>
        <taxon>Bacillati</taxon>
        <taxon>Actinomycetota</taxon>
        <taxon>Actinomycetes</taxon>
        <taxon>Bifidobacteriales</taxon>
        <taxon>Bifidobacteriaceae</taxon>
        <taxon>Bifidobacterium</taxon>
    </lineage>
</organism>
<reference evidence="1 2" key="1">
    <citation type="submission" date="2018-09" db="EMBL/GenBank/DDBJ databases">
        <title>Characterization of the phylogenetic diversity of five novel species belonging to the genus Bifidobacterium.</title>
        <authorList>
            <person name="Lugli G.A."/>
            <person name="Duranti S."/>
            <person name="Milani C."/>
        </authorList>
    </citation>
    <scope>NUCLEOTIDE SEQUENCE [LARGE SCALE GENOMIC DNA]</scope>
    <source>
        <strain evidence="1 2">2034B</strain>
    </source>
</reference>
<evidence type="ECO:0000313" key="1">
    <source>
        <dbReference type="EMBL" id="RSX52777.1"/>
    </source>
</evidence>
<evidence type="ECO:0000313" key="2">
    <source>
        <dbReference type="Proteomes" id="UP000287533"/>
    </source>
</evidence>
<keyword evidence="2" id="KW-1185">Reference proteome</keyword>
<protein>
    <submittedName>
        <fullName evidence="1">Uncharacterized protein</fullName>
    </submittedName>
</protein>
<comment type="caution">
    <text evidence="1">The sequence shown here is derived from an EMBL/GenBank/DDBJ whole genome shotgun (WGS) entry which is preliminary data.</text>
</comment>
<dbReference type="AlphaFoldDB" id="A0A430FIZ8"/>
<proteinExistence type="predicted"/>
<sequence length="58" mass="6477">MLPERGRTVAKRKIVLLVVEGAEESWQYGMQDCHSLERGSNLAFVELDLAGELETIGM</sequence>
<dbReference type="EMBL" id="QXGL01000004">
    <property type="protein sequence ID" value="RSX52777.1"/>
    <property type="molecule type" value="Genomic_DNA"/>
</dbReference>
<gene>
    <name evidence="1" type="ORF">D2E25_1348</name>
</gene>
<dbReference type="Proteomes" id="UP000287533">
    <property type="component" value="Unassembled WGS sequence"/>
</dbReference>